<feature type="transmembrane region" description="Helical" evidence="7">
    <location>
        <begin position="345"/>
        <end position="364"/>
    </location>
</feature>
<dbReference type="PANTHER" id="PTHR23501:SF174">
    <property type="entry name" value="MULTIDRUG EXPORT PROTEIN EMRB-RELATED"/>
    <property type="match status" value="1"/>
</dbReference>
<accession>A0A356W3I2</accession>
<feature type="transmembrane region" description="Helical" evidence="7">
    <location>
        <begin position="23"/>
        <end position="49"/>
    </location>
</feature>
<feature type="transmembrane region" description="Helical" evidence="7">
    <location>
        <begin position="61"/>
        <end position="84"/>
    </location>
</feature>
<feature type="transmembrane region" description="Helical" evidence="7">
    <location>
        <begin position="241"/>
        <end position="258"/>
    </location>
</feature>
<evidence type="ECO:0000256" key="2">
    <source>
        <dbReference type="ARBA" id="ARBA00022448"/>
    </source>
</evidence>
<dbReference type="InterPro" id="IPR036259">
    <property type="entry name" value="MFS_trans_sf"/>
</dbReference>
<feature type="transmembrane region" description="Helical" evidence="7">
    <location>
        <begin position="478"/>
        <end position="504"/>
    </location>
</feature>
<dbReference type="PROSITE" id="PS50850">
    <property type="entry name" value="MFS"/>
    <property type="match status" value="1"/>
</dbReference>
<dbReference type="Proteomes" id="UP000263957">
    <property type="component" value="Unassembled WGS sequence"/>
</dbReference>
<dbReference type="Gene3D" id="1.20.1720.10">
    <property type="entry name" value="Multidrug resistance protein D"/>
    <property type="match status" value="1"/>
</dbReference>
<keyword evidence="6 7" id="KW-0472">Membrane</keyword>
<evidence type="ECO:0000259" key="8">
    <source>
        <dbReference type="PROSITE" id="PS50850"/>
    </source>
</evidence>
<comment type="caution">
    <text evidence="9">The sequence shown here is derived from an EMBL/GenBank/DDBJ whole genome shotgun (WGS) entry which is preliminary data.</text>
</comment>
<feature type="transmembrane region" description="Helical" evidence="7">
    <location>
        <begin position="179"/>
        <end position="200"/>
    </location>
</feature>
<keyword evidence="4 7" id="KW-0812">Transmembrane</keyword>
<evidence type="ECO:0000256" key="5">
    <source>
        <dbReference type="ARBA" id="ARBA00022989"/>
    </source>
</evidence>
<gene>
    <name evidence="9" type="ORF">DD728_04615</name>
</gene>
<dbReference type="Gene3D" id="1.20.1250.20">
    <property type="entry name" value="MFS general substrate transporter like domains"/>
    <property type="match status" value="1"/>
</dbReference>
<dbReference type="InterPro" id="IPR020846">
    <property type="entry name" value="MFS_dom"/>
</dbReference>
<evidence type="ECO:0000256" key="6">
    <source>
        <dbReference type="ARBA" id="ARBA00023136"/>
    </source>
</evidence>
<evidence type="ECO:0000313" key="9">
    <source>
        <dbReference type="EMBL" id="HBQ48160.1"/>
    </source>
</evidence>
<sequence>MTIDDDAAGAMLPRPELTAARRWVILGVIVLSVTLYSTSILIVAAVLPQLQGTMSATPDEISWAMTFNILATAVATPLTGWLAGRFGRRNLLVGSLALFGVATYFCGAASSLEALIFWRIVQGAGGAPLSPMGQTVVLDIFPKHQHGMVIGLYGVGVVMGAFIGPMIGGVMAEIYTWRYAFYILVPVAMGASVAVFFALPRMRRQVQVKLEWTGFILISLAIACIQLALSRGQRLDWFQSPEIVIEVFVAVVAFYMFVTHSLTHDKPFLNLRLLLNRNYAIGLVLVTIYGMLNFTPMVVLPGLMRQHMGLPDSLIGYVVGSRGIGAMAGFFVASFVGQKFPRQTIIAGFLAQVAVGVWLMNTTLNTTPFELALNGVLQGFAGGVIWVPLTVLTFLTVESKDLDETTSVYHLLRNIGSSFFISMTVTEIVRSTQRNYEYLTEHITDFNPVLKMPWIMGGWELETLEGLSRLSREMGHQAALISYLNGFGMFAVASAAAIPLILFVSRASKKPTQ</sequence>
<feature type="transmembrane region" description="Helical" evidence="7">
    <location>
        <begin position="376"/>
        <end position="397"/>
    </location>
</feature>
<dbReference type="PANTHER" id="PTHR23501">
    <property type="entry name" value="MAJOR FACILITATOR SUPERFAMILY"/>
    <property type="match status" value="1"/>
</dbReference>
<dbReference type="EMBL" id="DOGS01000095">
    <property type="protein sequence ID" value="HBQ48160.1"/>
    <property type="molecule type" value="Genomic_DNA"/>
</dbReference>
<keyword evidence="5 7" id="KW-1133">Transmembrane helix</keyword>
<keyword evidence="2" id="KW-0813">Transport</keyword>
<dbReference type="AlphaFoldDB" id="A0A356W3I2"/>
<feature type="domain" description="Major facilitator superfamily (MFS) profile" evidence="8">
    <location>
        <begin position="25"/>
        <end position="509"/>
    </location>
</feature>
<dbReference type="InterPro" id="IPR004638">
    <property type="entry name" value="EmrB-like"/>
</dbReference>
<name>A0A356W3I2_9PROT</name>
<dbReference type="Pfam" id="PF07690">
    <property type="entry name" value="MFS_1"/>
    <property type="match status" value="2"/>
</dbReference>
<organism evidence="9 10">
    <name type="scientific">Hyphomonas atlantica</name>
    <dbReference type="NCBI Taxonomy" id="1280948"/>
    <lineage>
        <taxon>Bacteria</taxon>
        <taxon>Pseudomonadati</taxon>
        <taxon>Pseudomonadota</taxon>
        <taxon>Alphaproteobacteria</taxon>
        <taxon>Hyphomonadales</taxon>
        <taxon>Hyphomonadaceae</taxon>
        <taxon>Hyphomonas</taxon>
    </lineage>
</organism>
<keyword evidence="3" id="KW-1003">Cell membrane</keyword>
<evidence type="ECO:0000256" key="3">
    <source>
        <dbReference type="ARBA" id="ARBA00022475"/>
    </source>
</evidence>
<comment type="subcellular location">
    <subcellularLocation>
        <location evidence="1">Cell membrane</location>
        <topology evidence="1">Multi-pass membrane protein</topology>
    </subcellularLocation>
</comment>
<dbReference type="NCBIfam" id="TIGR00711">
    <property type="entry name" value="efflux_EmrB"/>
    <property type="match status" value="1"/>
</dbReference>
<dbReference type="GO" id="GO:0005886">
    <property type="term" value="C:plasma membrane"/>
    <property type="evidence" value="ECO:0007669"/>
    <property type="project" value="UniProtKB-SubCell"/>
</dbReference>
<evidence type="ECO:0000256" key="4">
    <source>
        <dbReference type="ARBA" id="ARBA00022692"/>
    </source>
</evidence>
<dbReference type="InterPro" id="IPR011701">
    <property type="entry name" value="MFS"/>
</dbReference>
<evidence type="ECO:0000256" key="1">
    <source>
        <dbReference type="ARBA" id="ARBA00004651"/>
    </source>
</evidence>
<feature type="transmembrane region" description="Helical" evidence="7">
    <location>
        <begin position="116"/>
        <end position="141"/>
    </location>
</feature>
<evidence type="ECO:0000256" key="7">
    <source>
        <dbReference type="SAM" id="Phobius"/>
    </source>
</evidence>
<proteinExistence type="predicted"/>
<dbReference type="PRINTS" id="PR01036">
    <property type="entry name" value="TCRTETB"/>
</dbReference>
<dbReference type="SUPFAM" id="SSF103473">
    <property type="entry name" value="MFS general substrate transporter"/>
    <property type="match status" value="1"/>
</dbReference>
<feature type="transmembrane region" description="Helical" evidence="7">
    <location>
        <begin position="279"/>
        <end position="302"/>
    </location>
</feature>
<reference evidence="9 10" key="1">
    <citation type="journal article" date="2018" name="Nat. Biotechnol.">
        <title>A standardized bacterial taxonomy based on genome phylogeny substantially revises the tree of life.</title>
        <authorList>
            <person name="Parks D.H."/>
            <person name="Chuvochina M."/>
            <person name="Waite D.W."/>
            <person name="Rinke C."/>
            <person name="Skarshewski A."/>
            <person name="Chaumeil P.A."/>
            <person name="Hugenholtz P."/>
        </authorList>
    </citation>
    <scope>NUCLEOTIDE SEQUENCE [LARGE SCALE GENOMIC DNA]</scope>
    <source>
        <strain evidence="9">UBA10378</strain>
    </source>
</reference>
<protein>
    <submittedName>
        <fullName evidence="9">MFS transporter</fullName>
    </submittedName>
</protein>
<dbReference type="GO" id="GO:0022857">
    <property type="term" value="F:transmembrane transporter activity"/>
    <property type="evidence" value="ECO:0007669"/>
    <property type="project" value="InterPro"/>
</dbReference>
<feature type="transmembrane region" description="Helical" evidence="7">
    <location>
        <begin position="91"/>
        <end position="110"/>
    </location>
</feature>
<feature type="transmembrane region" description="Helical" evidence="7">
    <location>
        <begin position="314"/>
        <end position="333"/>
    </location>
</feature>
<evidence type="ECO:0000313" key="10">
    <source>
        <dbReference type="Proteomes" id="UP000263957"/>
    </source>
</evidence>
<feature type="transmembrane region" description="Helical" evidence="7">
    <location>
        <begin position="212"/>
        <end position="229"/>
    </location>
</feature>
<feature type="transmembrane region" description="Helical" evidence="7">
    <location>
        <begin position="148"/>
        <end position="167"/>
    </location>
</feature>